<dbReference type="EMBL" id="KZ821474">
    <property type="protein sequence ID" value="PYH31289.1"/>
    <property type="molecule type" value="Genomic_DNA"/>
</dbReference>
<dbReference type="AlphaFoldDB" id="A0A318YB62"/>
<feature type="region of interest" description="Disordered" evidence="1">
    <location>
        <begin position="42"/>
        <end position="61"/>
    </location>
</feature>
<dbReference type="Proteomes" id="UP000247647">
    <property type="component" value="Unassembled WGS sequence"/>
</dbReference>
<proteinExistence type="predicted"/>
<protein>
    <submittedName>
        <fullName evidence="2">Uncharacterized protein</fullName>
    </submittedName>
</protein>
<evidence type="ECO:0000256" key="1">
    <source>
        <dbReference type="SAM" id="MobiDB-lite"/>
    </source>
</evidence>
<keyword evidence="3" id="KW-1185">Reference proteome</keyword>
<evidence type="ECO:0000313" key="3">
    <source>
        <dbReference type="Proteomes" id="UP000247647"/>
    </source>
</evidence>
<dbReference type="RefSeq" id="XP_025476767.1">
    <property type="nucleotide sequence ID" value="XM_025625455.1"/>
</dbReference>
<evidence type="ECO:0000313" key="2">
    <source>
        <dbReference type="EMBL" id="PYH31289.1"/>
    </source>
</evidence>
<name>A0A318YB62_ASPNB</name>
<gene>
    <name evidence="2" type="ORF">BO87DRAFT_399718</name>
</gene>
<dbReference type="GeneID" id="37127911"/>
<accession>A0A318YB62</accession>
<organism evidence="2 3">
    <name type="scientific">Aspergillus neoniger (strain CBS 115656)</name>
    <dbReference type="NCBI Taxonomy" id="1448310"/>
    <lineage>
        <taxon>Eukaryota</taxon>
        <taxon>Fungi</taxon>
        <taxon>Dikarya</taxon>
        <taxon>Ascomycota</taxon>
        <taxon>Pezizomycotina</taxon>
        <taxon>Eurotiomycetes</taxon>
        <taxon>Eurotiomycetidae</taxon>
        <taxon>Eurotiales</taxon>
        <taxon>Aspergillaceae</taxon>
        <taxon>Aspergillus</taxon>
        <taxon>Aspergillus subgen. Circumdati</taxon>
    </lineage>
</organism>
<reference evidence="2" key="1">
    <citation type="submission" date="2016-12" db="EMBL/GenBank/DDBJ databases">
        <title>The genomes of Aspergillus section Nigri reveals drivers in fungal speciation.</title>
        <authorList>
            <consortium name="DOE Joint Genome Institute"/>
            <person name="Vesth T.C."/>
            <person name="Nybo J."/>
            <person name="Theobald S."/>
            <person name="Brandl J."/>
            <person name="Frisvad J.C."/>
            <person name="Nielsen K.F."/>
            <person name="Lyhne E.K."/>
            <person name="Kogle M.E."/>
            <person name="Kuo A."/>
            <person name="Riley R."/>
            <person name="Clum A."/>
            <person name="Nolan M."/>
            <person name="Lipzen A."/>
            <person name="Salamov A."/>
            <person name="Henrissat B."/>
            <person name="Wiebenga A."/>
            <person name="De Vries R.P."/>
            <person name="Grigoriev I.V."/>
            <person name="Mortensen U.H."/>
            <person name="Andersen M.R."/>
            <person name="Baker S.E."/>
        </authorList>
    </citation>
    <scope>NUCLEOTIDE SEQUENCE [LARGE SCALE GENOMIC DNA]</scope>
    <source>
        <strain evidence="2">CBS 115656</strain>
    </source>
</reference>
<sequence>MRQKGRHVGPSAVLIRRCKGKWQKTSKLQYPNCLHCDRLSRISSDGSIAPPPPVPSNESATRREIGSLLCTRPIALQRASLRAAYIPPFGFPPPLLRTWGANRRHPVSPARGATVSVGLDPWYPLPHPPVERLPAVDCCRCW</sequence>